<dbReference type="EMBL" id="FSQX01000001">
    <property type="protein sequence ID" value="SIN66011.1"/>
    <property type="molecule type" value="Genomic_DNA"/>
</dbReference>
<dbReference type="PANTHER" id="PTHR43685">
    <property type="entry name" value="GLYCOSYLTRANSFERASE"/>
    <property type="match status" value="1"/>
</dbReference>
<organism evidence="2 3">
    <name type="scientific">Vreelandella aquamarina</name>
    <dbReference type="NCBI Taxonomy" id="77097"/>
    <lineage>
        <taxon>Bacteria</taxon>
        <taxon>Pseudomonadati</taxon>
        <taxon>Pseudomonadota</taxon>
        <taxon>Gammaproteobacteria</taxon>
        <taxon>Oceanospirillales</taxon>
        <taxon>Halomonadaceae</taxon>
        <taxon>Vreelandella</taxon>
    </lineage>
</organism>
<dbReference type="InterPro" id="IPR001173">
    <property type="entry name" value="Glyco_trans_2-like"/>
</dbReference>
<evidence type="ECO:0000313" key="2">
    <source>
        <dbReference type="EMBL" id="SIN66011.1"/>
    </source>
</evidence>
<dbReference type="RefSeq" id="WP_074210399.1">
    <property type="nucleotide sequence ID" value="NZ_BJOI01000007.1"/>
</dbReference>
<keyword evidence="2" id="KW-0808">Transferase</keyword>
<dbReference type="InterPro" id="IPR050834">
    <property type="entry name" value="Glycosyltransf_2"/>
</dbReference>
<dbReference type="Gene3D" id="3.90.550.10">
    <property type="entry name" value="Spore Coat Polysaccharide Biosynthesis Protein SpsA, Chain A"/>
    <property type="match status" value="1"/>
</dbReference>
<dbReference type="GeneID" id="97275876"/>
<sequence length="488" mass="53332">MQVFKAGKARLRQWVGQHALALAAGGSSFAQSAAGVCSYYRLGMYQTVVNQPAFPDNVNAQFARAASLTALGEAQQAEAVARSLLKSGQLGARVPAFIQAIAAFSPPLAEQLCHEAVLPASSFLPVGLAMRLGDYPLAKQRLQAYQQAARTPNPEALLVESNLTATTALQQCGFINQFLARHGLAAVRPVDEHAPLGVMNLAAVDRPAHADDESAFASQGPLVSVLMTTYCSGERAVRAIDSLLAQQHRHLEIIVVDDASPDNTFEQLLECAKKDARVRCYQLPKNAGTYVAKTYGYQQANGEFITCHDSDDWSHPEKISRQLAPMLKHPAIMATTSQWVRLSDEGKFFVRQAAPFTRLNPSSPLFRRAVIERMGSWDLVRTGADSEFLARMKLYFGKSAVKRLIEPLAFGAHRDDSLMTAKDTGHQENAVSPARLAYWESWSEWHLRQLRNGEPLCLAPISGQRAFPAPDAIAVPETDINTLLGEAR</sequence>
<dbReference type="GO" id="GO:0016740">
    <property type="term" value="F:transferase activity"/>
    <property type="evidence" value="ECO:0007669"/>
    <property type="project" value="UniProtKB-KW"/>
</dbReference>
<dbReference type="Proteomes" id="UP000185024">
    <property type="component" value="Unassembled WGS sequence"/>
</dbReference>
<accession>A0A1N6CRB3</accession>
<name>A0A1N6CRB3_9GAMM</name>
<evidence type="ECO:0000313" key="3">
    <source>
        <dbReference type="Proteomes" id="UP000185024"/>
    </source>
</evidence>
<proteinExistence type="predicted"/>
<dbReference type="AlphaFoldDB" id="A0A1N6CRB3"/>
<gene>
    <name evidence="2" type="ORF">SAMN05878438_1888</name>
</gene>
<reference evidence="2 3" key="1">
    <citation type="submission" date="2016-11" db="EMBL/GenBank/DDBJ databases">
        <authorList>
            <person name="Jaros S."/>
            <person name="Januszkiewicz K."/>
            <person name="Wedrychowicz H."/>
        </authorList>
    </citation>
    <scope>NUCLEOTIDE SEQUENCE [LARGE SCALE GENOMIC DNA]</scope>
    <source>
        <strain evidence="2 3">ACAM 239</strain>
    </source>
</reference>
<dbReference type="PANTHER" id="PTHR43685:SF2">
    <property type="entry name" value="GLYCOSYLTRANSFERASE 2-LIKE DOMAIN-CONTAINING PROTEIN"/>
    <property type="match status" value="1"/>
</dbReference>
<dbReference type="SUPFAM" id="SSF53448">
    <property type="entry name" value="Nucleotide-diphospho-sugar transferases"/>
    <property type="match status" value="1"/>
</dbReference>
<evidence type="ECO:0000259" key="1">
    <source>
        <dbReference type="Pfam" id="PF00535"/>
    </source>
</evidence>
<protein>
    <submittedName>
        <fullName evidence="2">Glycosyl transferase family 2</fullName>
    </submittedName>
</protein>
<feature type="domain" description="Glycosyltransferase 2-like" evidence="1">
    <location>
        <begin position="224"/>
        <end position="354"/>
    </location>
</feature>
<dbReference type="InterPro" id="IPR029044">
    <property type="entry name" value="Nucleotide-diphossugar_trans"/>
</dbReference>
<dbReference type="CDD" id="cd00761">
    <property type="entry name" value="Glyco_tranf_GTA_type"/>
    <property type="match status" value="1"/>
</dbReference>
<dbReference type="Pfam" id="PF00535">
    <property type="entry name" value="Glycos_transf_2"/>
    <property type="match status" value="1"/>
</dbReference>